<dbReference type="NCBIfam" id="NF008365">
    <property type="entry name" value="PRK11161.1"/>
    <property type="match status" value="1"/>
</dbReference>
<gene>
    <name evidence="6" type="primary">fnr</name>
    <name evidence="6" type="ORF">HQ497_05630</name>
</gene>
<dbReference type="Gene3D" id="2.60.120.10">
    <property type="entry name" value="Jelly Rolls"/>
    <property type="match status" value="1"/>
</dbReference>
<dbReference type="PROSITE" id="PS51063">
    <property type="entry name" value="HTH_CRP_2"/>
    <property type="match status" value="1"/>
</dbReference>
<dbReference type="Pfam" id="PF00027">
    <property type="entry name" value="cNMP_binding"/>
    <property type="match status" value="1"/>
</dbReference>
<evidence type="ECO:0000256" key="2">
    <source>
        <dbReference type="ARBA" id="ARBA00023125"/>
    </source>
</evidence>
<organism evidence="6 7">
    <name type="scientific">SAR86 cluster bacterium</name>
    <dbReference type="NCBI Taxonomy" id="2030880"/>
    <lineage>
        <taxon>Bacteria</taxon>
        <taxon>Pseudomonadati</taxon>
        <taxon>Pseudomonadota</taxon>
        <taxon>Gammaproteobacteria</taxon>
        <taxon>SAR86 cluster</taxon>
    </lineage>
</organism>
<name>A0A973A864_9GAMM</name>
<dbReference type="InterPro" id="IPR036388">
    <property type="entry name" value="WH-like_DNA-bd_sf"/>
</dbReference>
<dbReference type="SUPFAM" id="SSF51206">
    <property type="entry name" value="cAMP-binding domain-like"/>
    <property type="match status" value="1"/>
</dbReference>
<dbReference type="InterPro" id="IPR018490">
    <property type="entry name" value="cNMP-bd_dom_sf"/>
</dbReference>
<dbReference type="InterPro" id="IPR036390">
    <property type="entry name" value="WH_DNA-bd_sf"/>
</dbReference>
<keyword evidence="1" id="KW-0805">Transcription regulation</keyword>
<dbReference type="PANTHER" id="PTHR24567">
    <property type="entry name" value="CRP FAMILY TRANSCRIPTIONAL REGULATORY PROTEIN"/>
    <property type="match status" value="1"/>
</dbReference>
<dbReference type="InterPro" id="IPR050397">
    <property type="entry name" value="Env_Response_Regulators"/>
</dbReference>
<feature type="non-terminal residue" evidence="6">
    <location>
        <position position="1"/>
    </location>
</feature>
<dbReference type="Pfam" id="PF13545">
    <property type="entry name" value="HTH_Crp_2"/>
    <property type="match status" value="1"/>
</dbReference>
<dbReference type="SMART" id="SM00100">
    <property type="entry name" value="cNMP"/>
    <property type="match status" value="1"/>
</dbReference>
<dbReference type="GO" id="GO:0003700">
    <property type="term" value="F:DNA-binding transcription factor activity"/>
    <property type="evidence" value="ECO:0007669"/>
    <property type="project" value="InterPro"/>
</dbReference>
<accession>A0A973A864</accession>
<feature type="domain" description="HTH crp-type" evidence="5">
    <location>
        <begin position="145"/>
        <end position="218"/>
    </location>
</feature>
<keyword evidence="2" id="KW-0238">DNA-binding</keyword>
<dbReference type="PANTHER" id="PTHR24567:SF75">
    <property type="entry name" value="FUMARATE AND NITRATE REDUCTION REGULATORY PROTEIN"/>
    <property type="match status" value="1"/>
</dbReference>
<dbReference type="PROSITE" id="PS00042">
    <property type="entry name" value="HTH_CRP_1"/>
    <property type="match status" value="1"/>
</dbReference>
<protein>
    <submittedName>
        <fullName evidence="6">Fumarate/nitrate reduction transcriptional regulator Fnr</fullName>
    </submittedName>
</protein>
<dbReference type="Proteomes" id="UP000754644">
    <property type="component" value="Unassembled WGS sequence"/>
</dbReference>
<dbReference type="CDD" id="cd00038">
    <property type="entry name" value="CAP_ED"/>
    <property type="match status" value="1"/>
</dbReference>
<dbReference type="InterPro" id="IPR014710">
    <property type="entry name" value="RmlC-like_jellyroll"/>
</dbReference>
<evidence type="ECO:0000256" key="3">
    <source>
        <dbReference type="ARBA" id="ARBA00023163"/>
    </source>
</evidence>
<dbReference type="PRINTS" id="PR00034">
    <property type="entry name" value="HTHCRP"/>
</dbReference>
<keyword evidence="3" id="KW-0804">Transcription</keyword>
<dbReference type="AlphaFoldDB" id="A0A973A864"/>
<dbReference type="GO" id="GO:0003677">
    <property type="term" value="F:DNA binding"/>
    <property type="evidence" value="ECO:0007669"/>
    <property type="project" value="UniProtKB-KW"/>
</dbReference>
<evidence type="ECO:0000259" key="4">
    <source>
        <dbReference type="PROSITE" id="PS50042"/>
    </source>
</evidence>
<dbReference type="EMBL" id="JABMOJ010000208">
    <property type="protein sequence ID" value="NQV64830.1"/>
    <property type="molecule type" value="Genomic_DNA"/>
</dbReference>
<reference evidence="6" key="1">
    <citation type="submission" date="2020-05" db="EMBL/GenBank/DDBJ databases">
        <title>Sulfur intermediates as new biogeochemical hubs in an aquatic model microbial ecosystem.</title>
        <authorList>
            <person name="Vigneron A."/>
        </authorList>
    </citation>
    <scope>NUCLEOTIDE SEQUENCE</scope>
    <source>
        <strain evidence="6">Bin.250</strain>
    </source>
</reference>
<evidence type="ECO:0000259" key="5">
    <source>
        <dbReference type="PROSITE" id="PS51063"/>
    </source>
</evidence>
<dbReference type="GO" id="GO:0005829">
    <property type="term" value="C:cytosol"/>
    <property type="evidence" value="ECO:0007669"/>
    <property type="project" value="TreeGrafter"/>
</dbReference>
<dbReference type="InterPro" id="IPR012318">
    <property type="entry name" value="HTH_CRP"/>
</dbReference>
<evidence type="ECO:0000313" key="7">
    <source>
        <dbReference type="Proteomes" id="UP000754644"/>
    </source>
</evidence>
<feature type="domain" description="Cyclic nucleotide-binding" evidence="4">
    <location>
        <begin position="21"/>
        <end position="85"/>
    </location>
</feature>
<evidence type="ECO:0000313" key="6">
    <source>
        <dbReference type="EMBL" id="NQV64830.1"/>
    </source>
</evidence>
<dbReference type="PROSITE" id="PS50042">
    <property type="entry name" value="CNMP_BINDING_3"/>
    <property type="match status" value="1"/>
</dbReference>
<dbReference type="InterPro" id="IPR018335">
    <property type="entry name" value="Tscrpt_reg_HTH_Crp-type_CS"/>
</dbReference>
<evidence type="ECO:0000256" key="1">
    <source>
        <dbReference type="ARBA" id="ARBA00023015"/>
    </source>
</evidence>
<dbReference type="SUPFAM" id="SSF46785">
    <property type="entry name" value="Winged helix' DNA-binding domain"/>
    <property type="match status" value="1"/>
</dbReference>
<dbReference type="Gene3D" id="1.10.10.10">
    <property type="entry name" value="Winged helix-like DNA-binding domain superfamily/Winged helix DNA-binding domain"/>
    <property type="match status" value="1"/>
</dbReference>
<dbReference type="SMART" id="SM00419">
    <property type="entry name" value="HTH_CRP"/>
    <property type="match status" value="1"/>
</dbReference>
<sequence length="236" mass="26625">CHACSLNGLCMPHSLSEKDVEIFDAALKRSKPFQRNKTVFEAGDKFASLYTVRSGAVKTFSVDSEGDEHVIGFYLPGEMFGLDAINSGYHISSAKALETTAVCEIPFNRLEELSRRIPSIQSHMYRLLSQEISEDQQLQLLLGKKTAEERIGSFLLGLSLRYQQRHLSPTSFRLPMARTDIGNYLGLTAETVSRVFTRLQKSEILKVDGKEVCILDHHRLCEIAQKESSYEKTGRY</sequence>
<proteinExistence type="predicted"/>
<dbReference type="CDD" id="cd00092">
    <property type="entry name" value="HTH_CRP"/>
    <property type="match status" value="1"/>
</dbReference>
<dbReference type="FunFam" id="1.10.10.10:FF:000028">
    <property type="entry name" value="Fumarate/nitrate reduction transcriptional regulator Fnr"/>
    <property type="match status" value="1"/>
</dbReference>
<comment type="caution">
    <text evidence="6">The sequence shown here is derived from an EMBL/GenBank/DDBJ whole genome shotgun (WGS) entry which is preliminary data.</text>
</comment>
<dbReference type="InterPro" id="IPR000595">
    <property type="entry name" value="cNMP-bd_dom"/>
</dbReference>